<name>A0A0Q0XR30_9FLAO</name>
<comment type="caution">
    <text evidence="3">The sequence shown here is derived from an EMBL/GenBank/DDBJ whole genome shotgun (WGS) entry which is preliminary data.</text>
</comment>
<dbReference type="PANTHER" id="PTHR34512:SF30">
    <property type="entry name" value="OUTER MEMBRANE PROTEIN ASSEMBLY FACTOR BAMB"/>
    <property type="match status" value="1"/>
</dbReference>
<dbReference type="Proteomes" id="UP000050827">
    <property type="component" value="Unassembled WGS sequence"/>
</dbReference>
<evidence type="ECO:0000313" key="4">
    <source>
        <dbReference type="Proteomes" id="UP000050827"/>
    </source>
</evidence>
<dbReference type="PANTHER" id="PTHR34512">
    <property type="entry name" value="CELL SURFACE PROTEIN"/>
    <property type="match status" value="1"/>
</dbReference>
<organism evidence="3 4">
    <name type="scientific">Flagellimonas eckloniae</name>
    <dbReference type="NCBI Taxonomy" id="346185"/>
    <lineage>
        <taxon>Bacteria</taxon>
        <taxon>Pseudomonadati</taxon>
        <taxon>Bacteroidota</taxon>
        <taxon>Flavobacteriia</taxon>
        <taxon>Flavobacteriales</taxon>
        <taxon>Flavobacteriaceae</taxon>
        <taxon>Flagellimonas</taxon>
    </lineage>
</organism>
<keyword evidence="4" id="KW-1185">Reference proteome</keyword>
<feature type="compositionally biased region" description="Polar residues" evidence="1">
    <location>
        <begin position="1"/>
        <end position="25"/>
    </location>
</feature>
<feature type="region of interest" description="Disordered" evidence="1">
    <location>
        <begin position="1"/>
        <end position="28"/>
    </location>
</feature>
<protein>
    <recommendedName>
        <fullName evidence="2">Pyrrolo-quinoline quinone repeat domain-containing protein</fullName>
    </recommendedName>
</protein>
<dbReference type="STRING" id="346185.AAY42_06480"/>
<reference evidence="3 4" key="1">
    <citation type="submission" date="2015-04" db="EMBL/GenBank/DDBJ databases">
        <title>Complete genome of flavobacterium.</title>
        <authorList>
            <person name="Kwon Y.M."/>
            <person name="Kim S.-J."/>
        </authorList>
    </citation>
    <scope>NUCLEOTIDE SEQUENCE [LARGE SCALE GENOMIC DNA]</scope>
    <source>
        <strain evidence="3 4">DK169</strain>
    </source>
</reference>
<evidence type="ECO:0000256" key="1">
    <source>
        <dbReference type="SAM" id="MobiDB-lite"/>
    </source>
</evidence>
<proteinExistence type="predicted"/>
<dbReference type="SUPFAM" id="SSF50998">
    <property type="entry name" value="Quinoprotein alcohol dehydrogenase-like"/>
    <property type="match status" value="1"/>
</dbReference>
<evidence type="ECO:0000313" key="3">
    <source>
        <dbReference type="EMBL" id="KQC31644.1"/>
    </source>
</evidence>
<dbReference type="Pfam" id="PF13360">
    <property type="entry name" value="PQQ_2"/>
    <property type="match status" value="1"/>
</dbReference>
<dbReference type="InterPro" id="IPR011047">
    <property type="entry name" value="Quinoprotein_ADH-like_sf"/>
</dbReference>
<dbReference type="AlphaFoldDB" id="A0A0Q0XR30"/>
<gene>
    <name evidence="3" type="ORF">AAY42_06480</name>
</gene>
<sequence>MACSTHKQTANKSNSAYWPQSSGPNASWAVETDKEIPNDFSVRTGANILWTMDLPEVGQGGITVWKDKIFLTVMKPLYKVLEKQDLKTNTVLALCIDAKERKILWQKELVGATESPYFYGFSDSTSPSPVTDGTYVWFFNASGKIVCFDMDGKQIWERSWIPIDQLDDVHYPFNKQFEPILHGDLLINMETYWKKDGVREYGWNYLYGLNKRTGEEVWISEGSLTHYCTPTFNTTESGVSAMLIGRGAHHKVPESPKGYSLIDLNTGKSLWNYETDEGMAMYNAIWTPEYALWFTERENNVHKVDAKTGKLIEKISLSENISIRTYDAINQKYQLKENFSFQDPFFVFPAWYTNIIVNDKCYFMCFKKSDKYRLKNVKPEYSFGRIDLKTKKVEYLEVPVQYELVDGEKHYLWNVDIRTETRNVRELDVAFDKRSQRDGWVWNFNPNPILVNEKLFFTTMSGLVYCIDTSREKFDGESLLSISDLGPKGKTWTLNTPSFSEGKMYHRTSKSLICIGKN</sequence>
<dbReference type="InterPro" id="IPR002372">
    <property type="entry name" value="PQQ_rpt_dom"/>
</dbReference>
<evidence type="ECO:0000259" key="2">
    <source>
        <dbReference type="Pfam" id="PF13360"/>
    </source>
</evidence>
<dbReference type="EMBL" id="LCTZ01000002">
    <property type="protein sequence ID" value="KQC31644.1"/>
    <property type="molecule type" value="Genomic_DNA"/>
</dbReference>
<feature type="domain" description="Pyrrolo-quinoline quinone repeat" evidence="2">
    <location>
        <begin position="41"/>
        <end position="310"/>
    </location>
</feature>
<dbReference type="RefSeq" id="WP_222836834.1">
    <property type="nucleotide sequence ID" value="NZ_LCTZ01000002.1"/>
</dbReference>
<dbReference type="InterPro" id="IPR015943">
    <property type="entry name" value="WD40/YVTN_repeat-like_dom_sf"/>
</dbReference>
<dbReference type="Gene3D" id="2.130.10.10">
    <property type="entry name" value="YVTN repeat-like/Quinoprotein amine dehydrogenase"/>
    <property type="match status" value="1"/>
</dbReference>
<accession>A0A0Q0XR30</accession>